<name>A0A246FI45_9BACT</name>
<comment type="caution">
    <text evidence="2">The sequence shown here is derived from an EMBL/GenBank/DDBJ whole genome shotgun (WGS) entry which is preliminary data.</text>
</comment>
<sequence>MNHDPRLLARLRQQERAAQLARLAHRLRWLNRAAVVFCLVLGLDWALPAREFRDEPLLRQEPIAAGGTLANPQMAYRITTPHTRFRIRPQFIDRVQNARRLTVWQTPLLGRVRFIKAPDVVAGRTPFAPYGGGLYGSALAAFPLALFVVAGVGLMLPFAPETRLNTAVVSGLLWIVTVVLLLL</sequence>
<evidence type="ECO:0000313" key="3">
    <source>
        <dbReference type="Proteomes" id="UP000197277"/>
    </source>
</evidence>
<feature type="transmembrane region" description="Helical" evidence="1">
    <location>
        <begin position="134"/>
        <end position="157"/>
    </location>
</feature>
<proteinExistence type="predicted"/>
<dbReference type="AlphaFoldDB" id="A0A246FI45"/>
<reference evidence="2 3" key="1">
    <citation type="submission" date="2017-06" db="EMBL/GenBank/DDBJ databases">
        <title>Hymenobacter amundsenii sp. nov. isolated from regoliths in Antarctica.</title>
        <authorList>
            <person name="Sedlacek I."/>
            <person name="Kralova S."/>
            <person name="Pantucek R."/>
            <person name="Svec P."/>
            <person name="Holochova P."/>
            <person name="Stankova E."/>
            <person name="Vrbovska V."/>
            <person name="Busse H.-J."/>
        </authorList>
    </citation>
    <scope>NUCLEOTIDE SEQUENCE [LARGE SCALE GENOMIC DNA]</scope>
    <source>
        <strain evidence="2 3">CCM 8682</strain>
    </source>
</reference>
<organism evidence="2 3">
    <name type="scientific">Hymenobacter amundsenii</name>
    <dbReference type="NCBI Taxonomy" id="2006685"/>
    <lineage>
        <taxon>Bacteria</taxon>
        <taxon>Pseudomonadati</taxon>
        <taxon>Bacteroidota</taxon>
        <taxon>Cytophagia</taxon>
        <taxon>Cytophagales</taxon>
        <taxon>Hymenobacteraceae</taxon>
        <taxon>Hymenobacter</taxon>
    </lineage>
</organism>
<evidence type="ECO:0000313" key="2">
    <source>
        <dbReference type="EMBL" id="OWP62191.1"/>
    </source>
</evidence>
<dbReference type="EMBL" id="NIRR01000030">
    <property type="protein sequence ID" value="OWP62191.1"/>
    <property type="molecule type" value="Genomic_DNA"/>
</dbReference>
<feature type="transmembrane region" description="Helical" evidence="1">
    <location>
        <begin position="164"/>
        <end position="182"/>
    </location>
</feature>
<evidence type="ECO:0000256" key="1">
    <source>
        <dbReference type="SAM" id="Phobius"/>
    </source>
</evidence>
<keyword evidence="3" id="KW-1185">Reference proteome</keyword>
<keyword evidence="1" id="KW-0812">Transmembrane</keyword>
<dbReference type="RefSeq" id="WP_088465337.1">
    <property type="nucleotide sequence ID" value="NZ_NIRR01000030.1"/>
</dbReference>
<dbReference type="Proteomes" id="UP000197277">
    <property type="component" value="Unassembled WGS sequence"/>
</dbReference>
<gene>
    <name evidence="2" type="ORF">CDA63_15325</name>
</gene>
<accession>A0A246FI45</accession>
<keyword evidence="1" id="KW-0472">Membrane</keyword>
<keyword evidence="1" id="KW-1133">Transmembrane helix</keyword>
<protein>
    <submittedName>
        <fullName evidence="2">Uncharacterized protein</fullName>
    </submittedName>
</protein>
<dbReference type="OrthoDB" id="886566at2"/>